<dbReference type="EMBL" id="ADBV01017290">
    <property type="protein sequence ID" value="EJW71963.1"/>
    <property type="molecule type" value="Genomic_DNA"/>
</dbReference>
<accession>J9DQP9</accession>
<feature type="non-terminal residue" evidence="1">
    <location>
        <position position="1"/>
    </location>
</feature>
<gene>
    <name evidence="1" type="ORF">WUBG_17134</name>
</gene>
<organism evidence="1 2">
    <name type="scientific">Wuchereria bancrofti</name>
    <dbReference type="NCBI Taxonomy" id="6293"/>
    <lineage>
        <taxon>Eukaryota</taxon>
        <taxon>Metazoa</taxon>
        <taxon>Ecdysozoa</taxon>
        <taxon>Nematoda</taxon>
        <taxon>Chromadorea</taxon>
        <taxon>Rhabditida</taxon>
        <taxon>Spirurina</taxon>
        <taxon>Spiruromorpha</taxon>
        <taxon>Filarioidea</taxon>
        <taxon>Onchocercidae</taxon>
        <taxon>Wuchereria</taxon>
    </lineage>
</organism>
<dbReference type="Proteomes" id="UP000004810">
    <property type="component" value="Unassembled WGS sequence"/>
</dbReference>
<evidence type="ECO:0000313" key="1">
    <source>
        <dbReference type="EMBL" id="EJW71963.1"/>
    </source>
</evidence>
<protein>
    <submittedName>
        <fullName evidence="1">Uncharacterized protein</fullName>
    </submittedName>
</protein>
<proteinExistence type="predicted"/>
<reference evidence="2" key="1">
    <citation type="submission" date="2012-08" db="EMBL/GenBank/DDBJ databases">
        <title>The Genome Sequence of Wuchereria bancrofti.</title>
        <authorList>
            <person name="Nutman T.B."/>
            <person name="Fink D.L."/>
            <person name="Russ C."/>
            <person name="Young S."/>
            <person name="Zeng Q."/>
            <person name="Koehrsen M."/>
            <person name="Alvarado L."/>
            <person name="Berlin A."/>
            <person name="Chapman S.B."/>
            <person name="Chen Z."/>
            <person name="Freedman E."/>
            <person name="Gellesch M."/>
            <person name="Goldberg J."/>
            <person name="Griggs A."/>
            <person name="Gujja S."/>
            <person name="Heilman E.R."/>
            <person name="Heiman D."/>
            <person name="Hepburn T."/>
            <person name="Howarth C."/>
            <person name="Jen D."/>
            <person name="Larson L."/>
            <person name="Lewis B."/>
            <person name="Mehta T."/>
            <person name="Park D."/>
            <person name="Pearson M."/>
            <person name="Roberts A."/>
            <person name="Saif S."/>
            <person name="Shea T."/>
            <person name="Shenoy N."/>
            <person name="Sisk P."/>
            <person name="Stolte C."/>
            <person name="Sykes S."/>
            <person name="Walk T."/>
            <person name="White J."/>
            <person name="Yandava C."/>
            <person name="Haas B."/>
            <person name="Henn M.R."/>
            <person name="Nusbaum C."/>
            <person name="Birren B."/>
        </authorList>
    </citation>
    <scope>NUCLEOTIDE SEQUENCE [LARGE SCALE GENOMIC DNA]</scope>
    <source>
        <strain evidence="2">NA</strain>
    </source>
</reference>
<name>J9DQP9_WUCBA</name>
<comment type="caution">
    <text evidence="1">The sequence shown here is derived from an EMBL/GenBank/DDBJ whole genome shotgun (WGS) entry which is preliminary data.</text>
</comment>
<evidence type="ECO:0000313" key="2">
    <source>
        <dbReference type="Proteomes" id="UP000004810"/>
    </source>
</evidence>
<sequence length="60" mass="7183">RQFEEAQRGIDSQAYACTTQSKPSGYQICVERFVNISYYYTNILSCCWSWRIRYDLQTLK</sequence>
<dbReference type="AlphaFoldDB" id="J9DQP9"/>